<sequence>MAVPLNQQPKVALLRTCLEVFQIKLSLHGSLLLLRGLWQPDREGKHPQSSSSSTGPNKEQEKVWEEQPEPRIHQGLCC</sequence>
<evidence type="ECO:0000256" key="1">
    <source>
        <dbReference type="SAM" id="MobiDB-lite"/>
    </source>
</evidence>
<dbReference type="AlphaFoldDB" id="A0AAV9RQN5"/>
<feature type="compositionally biased region" description="Polar residues" evidence="1">
    <location>
        <begin position="47"/>
        <end position="57"/>
    </location>
</feature>
<proteinExistence type="predicted"/>
<accession>A0AAV9RQN5</accession>
<gene>
    <name evidence="2" type="ORF">CRENBAI_018072</name>
</gene>
<evidence type="ECO:0000313" key="2">
    <source>
        <dbReference type="EMBL" id="KAK5611363.1"/>
    </source>
</evidence>
<dbReference type="EMBL" id="JAHHUM010001484">
    <property type="protein sequence ID" value="KAK5611363.1"/>
    <property type="molecule type" value="Genomic_DNA"/>
</dbReference>
<feature type="region of interest" description="Disordered" evidence="1">
    <location>
        <begin position="42"/>
        <end position="78"/>
    </location>
</feature>
<name>A0AAV9RQN5_9TELE</name>
<dbReference type="Proteomes" id="UP001311232">
    <property type="component" value="Unassembled WGS sequence"/>
</dbReference>
<organism evidence="2 3">
    <name type="scientific">Crenichthys baileyi</name>
    <name type="common">White River springfish</name>
    <dbReference type="NCBI Taxonomy" id="28760"/>
    <lineage>
        <taxon>Eukaryota</taxon>
        <taxon>Metazoa</taxon>
        <taxon>Chordata</taxon>
        <taxon>Craniata</taxon>
        <taxon>Vertebrata</taxon>
        <taxon>Euteleostomi</taxon>
        <taxon>Actinopterygii</taxon>
        <taxon>Neopterygii</taxon>
        <taxon>Teleostei</taxon>
        <taxon>Neoteleostei</taxon>
        <taxon>Acanthomorphata</taxon>
        <taxon>Ovalentaria</taxon>
        <taxon>Atherinomorphae</taxon>
        <taxon>Cyprinodontiformes</taxon>
        <taxon>Goodeidae</taxon>
        <taxon>Crenichthys</taxon>
    </lineage>
</organism>
<feature type="compositionally biased region" description="Basic and acidic residues" evidence="1">
    <location>
        <begin position="58"/>
        <end position="72"/>
    </location>
</feature>
<keyword evidence="3" id="KW-1185">Reference proteome</keyword>
<comment type="caution">
    <text evidence="2">The sequence shown here is derived from an EMBL/GenBank/DDBJ whole genome shotgun (WGS) entry which is preliminary data.</text>
</comment>
<reference evidence="2 3" key="1">
    <citation type="submission" date="2021-06" db="EMBL/GenBank/DDBJ databases">
        <authorList>
            <person name="Palmer J.M."/>
        </authorList>
    </citation>
    <scope>NUCLEOTIDE SEQUENCE [LARGE SCALE GENOMIC DNA]</scope>
    <source>
        <strain evidence="2 3">MEX-2019</strain>
        <tissue evidence="2">Muscle</tissue>
    </source>
</reference>
<feature type="non-terminal residue" evidence="2">
    <location>
        <position position="78"/>
    </location>
</feature>
<evidence type="ECO:0000313" key="3">
    <source>
        <dbReference type="Proteomes" id="UP001311232"/>
    </source>
</evidence>
<protein>
    <submittedName>
        <fullName evidence="2">Uncharacterized protein</fullName>
    </submittedName>
</protein>